<proteinExistence type="inferred from homology"/>
<keyword evidence="6" id="KW-0694">RNA-binding</keyword>
<dbReference type="SUPFAM" id="SSF69065">
    <property type="entry name" value="RNase III domain-like"/>
    <property type="match status" value="1"/>
</dbReference>
<dbReference type="EMBL" id="ACKX01000164">
    <property type="protein sequence ID" value="EEJ51100.1"/>
    <property type="molecule type" value="Genomic_DNA"/>
</dbReference>
<keyword evidence="4 6" id="KW-0255">Endonuclease</keyword>
<dbReference type="PANTHER" id="PTHR34276:SF1">
    <property type="entry name" value="MINI-RIBONUCLEASE 3"/>
    <property type="match status" value="1"/>
</dbReference>
<dbReference type="InterPro" id="IPR000999">
    <property type="entry name" value="RNase_III_dom"/>
</dbReference>
<keyword evidence="5 6" id="KW-0378">Hydrolase</keyword>
<name>C2KYP5_9FIRM</name>
<keyword evidence="9" id="KW-1185">Reference proteome</keyword>
<accession>C2KYP5</accession>
<comment type="function">
    <text evidence="6">Involved in correct processing of both the 5' and 3' ends of 23S rRNA precursor. Processes 30S rRNA precursor transcript even in absence of ribonuclease 3 (Rnc); Rnc processes 30S rRNA into smaller rRNA precursors.</text>
</comment>
<dbReference type="HOGENOM" id="CLU_091169_0_0_9"/>
<protein>
    <recommendedName>
        <fullName evidence="6">Mini-ribonuclease 3</fullName>
        <shortName evidence="6">Mini-3</shortName>
        <shortName evidence="6">Mini-RNase 3</shortName>
        <ecNumber evidence="6">3.1.26.-</ecNumber>
    </recommendedName>
    <alternativeName>
        <fullName evidence="6">Mini-RNase III</fullName>
        <shortName evidence="6">Mini-III</shortName>
    </alternativeName>
</protein>
<evidence type="ECO:0000313" key="9">
    <source>
        <dbReference type="Proteomes" id="UP000004121"/>
    </source>
</evidence>
<feature type="domain" description="RNase III" evidence="7">
    <location>
        <begin position="64"/>
        <end position="162"/>
    </location>
</feature>
<dbReference type="EC" id="3.1.26.-" evidence="6"/>
<evidence type="ECO:0000256" key="2">
    <source>
        <dbReference type="ARBA" id="ARBA00022552"/>
    </source>
</evidence>
<dbReference type="Proteomes" id="UP000004121">
    <property type="component" value="Unassembled WGS sequence"/>
</dbReference>
<comment type="subcellular location">
    <subcellularLocation>
        <location evidence="6">Cytoplasm</location>
    </subcellularLocation>
</comment>
<dbReference type="eggNOG" id="COG1939">
    <property type="taxonomic scope" value="Bacteria"/>
</dbReference>
<dbReference type="GO" id="GO:0004525">
    <property type="term" value="F:ribonuclease III activity"/>
    <property type="evidence" value="ECO:0007669"/>
    <property type="project" value="InterPro"/>
</dbReference>
<dbReference type="HAMAP" id="MF_01468">
    <property type="entry name" value="RNase_Mini_III"/>
    <property type="match status" value="1"/>
</dbReference>
<dbReference type="AlphaFoldDB" id="C2KYP5"/>
<keyword evidence="6" id="KW-0699">rRNA-binding</keyword>
<dbReference type="PANTHER" id="PTHR34276">
    <property type="entry name" value="MINI-RIBONUCLEASE 3"/>
    <property type="match status" value="1"/>
</dbReference>
<reference evidence="8 9" key="1">
    <citation type="submission" date="2009-04" db="EMBL/GenBank/DDBJ databases">
        <authorList>
            <person name="Qin X."/>
            <person name="Bachman B."/>
            <person name="Battles P."/>
            <person name="Bell A."/>
            <person name="Bess C."/>
            <person name="Bickham C."/>
            <person name="Chaboub L."/>
            <person name="Chen D."/>
            <person name="Coyle M."/>
            <person name="Deiros D.R."/>
            <person name="Dinh H."/>
            <person name="Forbes L."/>
            <person name="Fowler G."/>
            <person name="Francisco L."/>
            <person name="Fu Q."/>
            <person name="Gubbala S."/>
            <person name="Hale W."/>
            <person name="Han Y."/>
            <person name="Hemphill L."/>
            <person name="Highlander S.K."/>
            <person name="Hirani K."/>
            <person name="Hogues M."/>
            <person name="Jackson L."/>
            <person name="Jakkamsetti A."/>
            <person name="Javaid M."/>
            <person name="Jiang H."/>
            <person name="Korchina V."/>
            <person name="Kovar C."/>
            <person name="Lara F."/>
            <person name="Lee S."/>
            <person name="Mata R."/>
            <person name="Mathew T."/>
            <person name="Moen C."/>
            <person name="Morales K."/>
            <person name="Munidasa M."/>
            <person name="Nazareth L."/>
            <person name="Ngo R."/>
            <person name="Nguyen L."/>
            <person name="Okwuonu G."/>
            <person name="Ongeri F."/>
            <person name="Patil S."/>
            <person name="Petrosino J."/>
            <person name="Pham C."/>
            <person name="Pham P."/>
            <person name="Pu L.-L."/>
            <person name="Puazo M."/>
            <person name="Raj R."/>
            <person name="Reid J."/>
            <person name="Rouhana J."/>
            <person name="Saada N."/>
            <person name="Shang Y."/>
            <person name="Simmons D."/>
            <person name="Thornton R."/>
            <person name="Warren J."/>
            <person name="Weissenberger G."/>
            <person name="Zhang J."/>
            <person name="Zhang L."/>
            <person name="Zhou C."/>
            <person name="Zhu D."/>
            <person name="Muzny D."/>
            <person name="Worley K."/>
            <person name="Gibbs R."/>
        </authorList>
    </citation>
    <scope>NUCLEOTIDE SEQUENCE [LARGE SCALE GENOMIC DNA]</scope>
    <source>
        <strain evidence="8 9">F0268</strain>
    </source>
</reference>
<dbReference type="FunCoup" id="C2KYP5">
    <property type="interactions" value="116"/>
</dbReference>
<keyword evidence="6" id="KW-0963">Cytoplasm</keyword>
<dbReference type="GO" id="GO:0006364">
    <property type="term" value="P:rRNA processing"/>
    <property type="evidence" value="ECO:0007669"/>
    <property type="project" value="UniProtKB-UniRule"/>
</dbReference>
<gene>
    <name evidence="6" type="primary">mrnC</name>
    <name evidence="8" type="ORF">HMPREF6123_1614</name>
</gene>
<comment type="similarity">
    <text evidence="6">Belongs to the MrnC RNase family.</text>
</comment>
<dbReference type="STRING" id="585501.HMPREF6123_1614"/>
<dbReference type="Gene3D" id="1.10.1520.10">
    <property type="entry name" value="Ribonuclease III domain"/>
    <property type="match status" value="1"/>
</dbReference>
<dbReference type="InterPro" id="IPR008226">
    <property type="entry name" value="Mini3_fam"/>
</dbReference>
<dbReference type="InterPro" id="IPR036389">
    <property type="entry name" value="RNase_III_sf"/>
</dbReference>
<comment type="subunit">
    <text evidence="6">Homodimer.</text>
</comment>
<comment type="cofactor">
    <cofactor evidence="6">
        <name>Mg(2+)</name>
        <dbReference type="ChEBI" id="CHEBI:18420"/>
    </cofactor>
</comment>
<feature type="active site" evidence="6">
    <location>
        <position position="70"/>
    </location>
</feature>
<dbReference type="Pfam" id="PF00636">
    <property type="entry name" value="Ribonuclease_3"/>
    <property type="match status" value="1"/>
</dbReference>
<keyword evidence="1 6" id="KW-0690">Ribosome biogenesis</keyword>
<evidence type="ECO:0000259" key="7">
    <source>
        <dbReference type="Pfam" id="PF00636"/>
    </source>
</evidence>
<evidence type="ECO:0000313" key="8">
    <source>
        <dbReference type="EMBL" id="EEJ51100.1"/>
    </source>
</evidence>
<dbReference type="GO" id="GO:0019843">
    <property type="term" value="F:rRNA binding"/>
    <property type="evidence" value="ECO:0007669"/>
    <property type="project" value="UniProtKB-UniRule"/>
</dbReference>
<keyword evidence="3 6" id="KW-0540">Nuclease</keyword>
<evidence type="ECO:0000256" key="5">
    <source>
        <dbReference type="ARBA" id="ARBA00022801"/>
    </source>
</evidence>
<dbReference type="InParanoid" id="C2KYP5"/>
<organism evidence="8 9">
    <name type="scientific">Oribacterium sinus F0268</name>
    <dbReference type="NCBI Taxonomy" id="585501"/>
    <lineage>
        <taxon>Bacteria</taxon>
        <taxon>Bacillati</taxon>
        <taxon>Bacillota</taxon>
        <taxon>Clostridia</taxon>
        <taxon>Lachnospirales</taxon>
        <taxon>Lachnospiraceae</taxon>
        <taxon>Oribacterium</taxon>
    </lineage>
</organism>
<evidence type="ECO:0000256" key="1">
    <source>
        <dbReference type="ARBA" id="ARBA00022517"/>
    </source>
</evidence>
<dbReference type="GO" id="GO:0005737">
    <property type="term" value="C:cytoplasm"/>
    <property type="evidence" value="ECO:0007669"/>
    <property type="project" value="UniProtKB-SubCell"/>
</dbReference>
<evidence type="ECO:0000256" key="6">
    <source>
        <dbReference type="HAMAP-Rule" id="MF_01468"/>
    </source>
</evidence>
<keyword evidence="2 6" id="KW-0698">rRNA processing</keyword>
<comment type="caution">
    <text evidence="8">The sequence shown here is derived from an EMBL/GenBank/DDBJ whole genome shotgun (WGS) entry which is preliminary data.</text>
</comment>
<evidence type="ECO:0000256" key="4">
    <source>
        <dbReference type="ARBA" id="ARBA00022759"/>
    </source>
</evidence>
<evidence type="ECO:0000256" key="3">
    <source>
        <dbReference type="ARBA" id="ARBA00022722"/>
    </source>
</evidence>
<sequence length="187" mass="21333">MAEDLMAESLENLSFQQSEMESRSVKEQGSSGIECAMTAELLQNTLSIEQQGINDEAPNLSPLALAYVGDSIYDFRVRDYLCRRYQENLNRVNSRKTRLVCAKAQSDLMGYLIEEKLLTEEELSVYRRARNHKSQSHSKNSSITDYRRATGFEAFLGYLYYAGKISRLISLVEKGLEHLLAENEAKE</sequence>
<keyword evidence="6" id="KW-0460">Magnesium</keyword>